<evidence type="ECO:0000313" key="1">
    <source>
        <dbReference type="EMBL" id="KAH6892412.1"/>
    </source>
</evidence>
<name>A0A9P8WAH5_9HYPO</name>
<sequence length="260" mass="28753">MASRSFSVGKVAVSLALAAGGTYGFLVYRRTRATDSKRIQRFDRIPDAFRQSPTITKIVNVKNHAAIGDSRFIAIDIPSQHQHLSDETLLAKFVQGFFGGVVISPERMTLQTLGLNLVHFSQAQIPAKAPSPIWRKNQLSDTALPPLHSVLYGVFQVLDLQLTTEDDSEGRKGDTESHIDFGFGSDQVGFAGAHRFSVVRPKKDPNSDVETVQIHYHSTACNPKTNKPMGPAFMFRFHEAYGEFLFREGIAEVVSYIQGA</sequence>
<reference evidence="1 2" key="1">
    <citation type="journal article" date="2021" name="Nat. Commun.">
        <title>Genetic determinants of endophytism in the Arabidopsis root mycobiome.</title>
        <authorList>
            <person name="Mesny F."/>
            <person name="Miyauchi S."/>
            <person name="Thiergart T."/>
            <person name="Pickel B."/>
            <person name="Atanasova L."/>
            <person name="Karlsson M."/>
            <person name="Huettel B."/>
            <person name="Barry K.W."/>
            <person name="Haridas S."/>
            <person name="Chen C."/>
            <person name="Bauer D."/>
            <person name="Andreopoulos W."/>
            <person name="Pangilinan J."/>
            <person name="LaButti K."/>
            <person name="Riley R."/>
            <person name="Lipzen A."/>
            <person name="Clum A."/>
            <person name="Drula E."/>
            <person name="Henrissat B."/>
            <person name="Kohler A."/>
            <person name="Grigoriev I.V."/>
            <person name="Martin F.M."/>
            <person name="Hacquard S."/>
        </authorList>
    </citation>
    <scope>NUCLEOTIDE SEQUENCE [LARGE SCALE GENOMIC DNA]</scope>
    <source>
        <strain evidence="1 2">MPI-CAGE-CH-0241</strain>
    </source>
</reference>
<dbReference type="Proteomes" id="UP000777438">
    <property type="component" value="Unassembled WGS sequence"/>
</dbReference>
<keyword evidence="2" id="KW-1185">Reference proteome</keyword>
<dbReference type="AlphaFoldDB" id="A0A9P8WAH5"/>
<organism evidence="1 2">
    <name type="scientific">Thelonectria olida</name>
    <dbReference type="NCBI Taxonomy" id="1576542"/>
    <lineage>
        <taxon>Eukaryota</taxon>
        <taxon>Fungi</taxon>
        <taxon>Dikarya</taxon>
        <taxon>Ascomycota</taxon>
        <taxon>Pezizomycotina</taxon>
        <taxon>Sordariomycetes</taxon>
        <taxon>Hypocreomycetidae</taxon>
        <taxon>Hypocreales</taxon>
        <taxon>Nectriaceae</taxon>
        <taxon>Thelonectria</taxon>
    </lineage>
</organism>
<proteinExistence type="predicted"/>
<evidence type="ECO:0000313" key="2">
    <source>
        <dbReference type="Proteomes" id="UP000777438"/>
    </source>
</evidence>
<comment type="caution">
    <text evidence="1">The sequence shown here is derived from an EMBL/GenBank/DDBJ whole genome shotgun (WGS) entry which is preliminary data.</text>
</comment>
<gene>
    <name evidence="1" type="ORF">B0T10DRAFT_483744</name>
</gene>
<accession>A0A9P8WAH5</accession>
<protein>
    <submittedName>
        <fullName evidence="1">Uncharacterized protein</fullName>
    </submittedName>
</protein>
<dbReference type="OrthoDB" id="3354680at2759"/>
<dbReference type="EMBL" id="JAGPYM010000007">
    <property type="protein sequence ID" value="KAH6892412.1"/>
    <property type="molecule type" value="Genomic_DNA"/>
</dbReference>